<protein>
    <submittedName>
        <fullName evidence="1">Predicted protein</fullName>
    </submittedName>
</protein>
<dbReference type="EMBL" id="FP929094">
    <property type="protein sequence ID" value="CBX92607.1"/>
    <property type="molecule type" value="Genomic_DNA"/>
</dbReference>
<evidence type="ECO:0000313" key="1">
    <source>
        <dbReference type="EMBL" id="CBX92607.1"/>
    </source>
</evidence>
<dbReference type="InParanoid" id="E4ZN04"/>
<evidence type="ECO:0000313" key="2">
    <source>
        <dbReference type="Proteomes" id="UP000002668"/>
    </source>
</evidence>
<dbReference type="VEuPathDB" id="FungiDB:LEMA_P053130.1"/>
<name>E4ZN04_LEPMJ</name>
<organism evidence="2">
    <name type="scientific">Leptosphaeria maculans (strain JN3 / isolate v23.1.3 / race Av1-4-5-6-7-8)</name>
    <name type="common">Blackleg fungus</name>
    <name type="synonym">Phoma lingam</name>
    <dbReference type="NCBI Taxonomy" id="985895"/>
    <lineage>
        <taxon>Eukaryota</taxon>
        <taxon>Fungi</taxon>
        <taxon>Dikarya</taxon>
        <taxon>Ascomycota</taxon>
        <taxon>Pezizomycotina</taxon>
        <taxon>Dothideomycetes</taxon>
        <taxon>Pleosporomycetidae</taxon>
        <taxon>Pleosporales</taxon>
        <taxon>Pleosporineae</taxon>
        <taxon>Leptosphaeriaceae</taxon>
        <taxon>Plenodomus</taxon>
        <taxon>Plenodomus lingam/Leptosphaeria maculans species complex</taxon>
    </lineage>
</organism>
<keyword evidence="2" id="KW-1185">Reference proteome</keyword>
<accession>E4ZN04</accession>
<proteinExistence type="predicted"/>
<reference evidence="2" key="1">
    <citation type="journal article" date="2011" name="Nat. Commun.">
        <title>Effector diversification within compartments of the Leptosphaeria maculans genome affected by Repeat-Induced Point mutations.</title>
        <authorList>
            <person name="Rouxel T."/>
            <person name="Grandaubert J."/>
            <person name="Hane J.K."/>
            <person name="Hoede C."/>
            <person name="van de Wouw A.P."/>
            <person name="Couloux A."/>
            <person name="Dominguez V."/>
            <person name="Anthouard V."/>
            <person name="Bally P."/>
            <person name="Bourras S."/>
            <person name="Cozijnsen A.J."/>
            <person name="Ciuffetti L.M."/>
            <person name="Degrave A."/>
            <person name="Dilmaghani A."/>
            <person name="Duret L."/>
            <person name="Fudal I."/>
            <person name="Goodwin S.B."/>
            <person name="Gout L."/>
            <person name="Glaser N."/>
            <person name="Linglin J."/>
            <person name="Kema G.H.J."/>
            <person name="Lapalu N."/>
            <person name="Lawrence C.B."/>
            <person name="May K."/>
            <person name="Meyer M."/>
            <person name="Ollivier B."/>
            <person name="Poulain J."/>
            <person name="Schoch C.L."/>
            <person name="Simon A."/>
            <person name="Spatafora J.W."/>
            <person name="Stachowiak A."/>
            <person name="Turgeon B.G."/>
            <person name="Tyler B.M."/>
            <person name="Vincent D."/>
            <person name="Weissenbach J."/>
            <person name="Amselem J."/>
            <person name="Quesneville H."/>
            <person name="Oliver R.P."/>
            <person name="Wincker P."/>
            <person name="Balesdent M.-H."/>
            <person name="Howlett B.J."/>
        </authorList>
    </citation>
    <scope>NUCLEOTIDE SEQUENCE [LARGE SCALE GENOMIC DNA]</scope>
    <source>
        <strain evidence="2">JN3 / isolate v23.1.3 / race Av1-4-5-6-7-8</strain>
    </source>
</reference>
<sequence length="87" mass="9556">MRLDGFFAISVFGRFSFCSDGVSSTGSLASEAMVFIAIARALVDSAVMVITYSAAWCFPTWVLHLRRSSSVWLDCTIPMDYTISSLD</sequence>
<gene>
    <name evidence="1" type="ORF">LEMA_P053130.1</name>
</gene>
<dbReference type="AlphaFoldDB" id="E4ZN04"/>
<dbReference type="HOGENOM" id="CLU_2483762_0_0_1"/>
<dbReference type="Proteomes" id="UP000002668">
    <property type="component" value="Genome"/>
</dbReference>